<dbReference type="EMBL" id="UPHQ01000075">
    <property type="protein sequence ID" value="VBA37768.1"/>
    <property type="molecule type" value="Genomic_DNA"/>
</dbReference>
<dbReference type="SUPFAM" id="SSF52218">
    <property type="entry name" value="Flavoproteins"/>
    <property type="match status" value="1"/>
</dbReference>
<dbReference type="InterPro" id="IPR029039">
    <property type="entry name" value="Flavoprotein-like_sf"/>
</dbReference>
<proteinExistence type="predicted"/>
<gene>
    <name evidence="1" type="ORF">LAUMK13_01793</name>
</gene>
<protein>
    <submittedName>
        <fullName evidence="1">Uncharacterized protein</fullName>
    </submittedName>
</protein>
<evidence type="ECO:0000313" key="2">
    <source>
        <dbReference type="Proteomes" id="UP000267289"/>
    </source>
</evidence>
<sequence>MLAGANDPEIEGVDVIARPALAATLPDMLDADGYLFGTTANFGYLSGALKQDLGEYPANRDKAS</sequence>
<keyword evidence="2" id="KW-1185">Reference proteome</keyword>
<name>A0A498PVI4_9MYCO</name>
<accession>A0A498PVI4</accession>
<evidence type="ECO:0000313" key="1">
    <source>
        <dbReference type="EMBL" id="VBA37768.1"/>
    </source>
</evidence>
<organism evidence="1 2">
    <name type="scientific">Mycobacterium innocens</name>
    <dbReference type="NCBI Taxonomy" id="2341083"/>
    <lineage>
        <taxon>Bacteria</taxon>
        <taxon>Bacillati</taxon>
        <taxon>Actinomycetota</taxon>
        <taxon>Actinomycetes</taxon>
        <taxon>Mycobacteriales</taxon>
        <taxon>Mycobacteriaceae</taxon>
        <taxon>Mycobacterium</taxon>
    </lineage>
</organism>
<reference evidence="1 2" key="1">
    <citation type="submission" date="2018-09" db="EMBL/GenBank/DDBJ databases">
        <authorList>
            <person name="Tagini F."/>
        </authorList>
    </citation>
    <scope>NUCLEOTIDE SEQUENCE [LARGE SCALE GENOMIC DNA]</scope>
    <source>
        <strain evidence="1 2">MK13</strain>
    </source>
</reference>
<dbReference type="AlphaFoldDB" id="A0A498PVI4"/>
<dbReference type="Proteomes" id="UP000267289">
    <property type="component" value="Unassembled WGS sequence"/>
</dbReference>